<feature type="domain" description="Aldehyde oxidase/xanthine dehydrogenase second molybdopterin binding" evidence="1">
    <location>
        <begin position="67"/>
        <end position="315"/>
    </location>
</feature>
<gene>
    <name evidence="2" type="ORF">GCM10025876_07870</name>
</gene>
<accession>A0ABQ6I9P7</accession>
<sequence length="393" mass="41660">MTSLSSLNLDPFEMRRLNAVRPGDDFIVAGAPEEDLKFGSYGLDECLDLARETLAGPDDVAPPAGWDIGEGMAASMIATLPPRGHRSVAAVGLGPDGVFQVRSGTAEFGNGTTTVHRQVVSEVFGVPWSRIALVHADTDAVRHDTGAFGSTGIVVASKALHASCVALQDVLVTAGASVLGIAPEACSWTPDGVTGGGRTATVAEVLAAADPSVMRGDSAWCETELDQRERSVAFNVQAFRVAVRRATGEVRILKSVQTADAGVVINPEQCRGQIEGGVAQGIGSALYEEVLIAPDGSVSNPAFRQYRIPQMADVPRTHVLFATTSDALGPYGAKSMSESPYNPVAPALANAIRRAVGVRPFTLPMTRDRVWRMLQRRRGVASRERGWSRRCAR</sequence>
<evidence type="ECO:0000313" key="3">
    <source>
        <dbReference type="Proteomes" id="UP001157125"/>
    </source>
</evidence>
<proteinExistence type="predicted"/>
<dbReference type="Proteomes" id="UP001157125">
    <property type="component" value="Unassembled WGS sequence"/>
</dbReference>
<dbReference type="EMBL" id="BSUN01000001">
    <property type="protein sequence ID" value="GMA34583.1"/>
    <property type="molecule type" value="Genomic_DNA"/>
</dbReference>
<name>A0ABQ6I9P7_9MICO</name>
<reference evidence="3" key="1">
    <citation type="journal article" date="2019" name="Int. J. Syst. Evol. Microbiol.">
        <title>The Global Catalogue of Microorganisms (GCM) 10K type strain sequencing project: providing services to taxonomists for standard genome sequencing and annotation.</title>
        <authorList>
            <consortium name="The Broad Institute Genomics Platform"/>
            <consortium name="The Broad Institute Genome Sequencing Center for Infectious Disease"/>
            <person name="Wu L."/>
            <person name="Ma J."/>
        </authorList>
    </citation>
    <scope>NUCLEOTIDE SEQUENCE [LARGE SCALE GENOMIC DNA]</scope>
    <source>
        <strain evidence="3">NBRC 112299</strain>
    </source>
</reference>
<dbReference type="InterPro" id="IPR046867">
    <property type="entry name" value="AldOxase/xan_DH_MoCoBD2"/>
</dbReference>
<dbReference type="SUPFAM" id="SSF56003">
    <property type="entry name" value="Molybdenum cofactor-binding domain"/>
    <property type="match status" value="1"/>
</dbReference>
<keyword evidence="3" id="KW-1185">Reference proteome</keyword>
<organism evidence="2 3">
    <name type="scientific">Demequina litorisediminis</name>
    <dbReference type="NCBI Taxonomy" id="1849022"/>
    <lineage>
        <taxon>Bacteria</taxon>
        <taxon>Bacillati</taxon>
        <taxon>Actinomycetota</taxon>
        <taxon>Actinomycetes</taxon>
        <taxon>Micrococcales</taxon>
        <taxon>Demequinaceae</taxon>
        <taxon>Demequina</taxon>
    </lineage>
</organism>
<dbReference type="Gene3D" id="3.30.365.10">
    <property type="entry name" value="Aldehyde oxidase/xanthine dehydrogenase, molybdopterin binding domain"/>
    <property type="match status" value="2"/>
</dbReference>
<dbReference type="Pfam" id="PF20256">
    <property type="entry name" value="MoCoBD_2"/>
    <property type="match status" value="1"/>
</dbReference>
<dbReference type="PANTHER" id="PTHR47495:SF2">
    <property type="entry name" value="ALDEHYDE DEHYDROGENASE"/>
    <property type="match status" value="1"/>
</dbReference>
<dbReference type="InterPro" id="IPR052516">
    <property type="entry name" value="N-heterocyclic_Hydroxylase"/>
</dbReference>
<comment type="caution">
    <text evidence="2">The sequence shown here is derived from an EMBL/GenBank/DDBJ whole genome shotgun (WGS) entry which is preliminary data.</text>
</comment>
<dbReference type="PANTHER" id="PTHR47495">
    <property type="entry name" value="ALDEHYDE DEHYDROGENASE"/>
    <property type="match status" value="1"/>
</dbReference>
<dbReference type="InterPro" id="IPR037165">
    <property type="entry name" value="AldOxase/xan_DH_Mopterin-bd_sf"/>
</dbReference>
<protein>
    <recommendedName>
        <fullName evidence="1">Aldehyde oxidase/xanthine dehydrogenase second molybdopterin binding domain-containing protein</fullName>
    </recommendedName>
</protein>
<evidence type="ECO:0000259" key="1">
    <source>
        <dbReference type="Pfam" id="PF20256"/>
    </source>
</evidence>
<evidence type="ECO:0000313" key="2">
    <source>
        <dbReference type="EMBL" id="GMA34583.1"/>
    </source>
</evidence>